<dbReference type="Proteomes" id="UP000550367">
    <property type="component" value="Unassembled WGS sequence"/>
</dbReference>
<dbReference type="eggNOG" id="COG1724">
    <property type="taxonomic scope" value="Bacteria"/>
</dbReference>
<dbReference type="OrthoDB" id="286048at2"/>
<evidence type="ECO:0000313" key="11">
    <source>
        <dbReference type="EMBL" id="MBC1401030.1"/>
    </source>
</evidence>
<dbReference type="Proteomes" id="UP000574104">
    <property type="component" value="Unassembled WGS sequence"/>
</dbReference>
<evidence type="ECO:0000313" key="36">
    <source>
        <dbReference type="Proteomes" id="UP000546244"/>
    </source>
</evidence>
<dbReference type="Proteomes" id="UP000541735">
    <property type="component" value="Unassembled WGS sequence"/>
</dbReference>
<evidence type="ECO:0000313" key="8">
    <source>
        <dbReference type="EMBL" id="KGL43452.1"/>
    </source>
</evidence>
<keyword evidence="5" id="KW-0378">Hydrolase</keyword>
<keyword evidence="7" id="KW-0346">Stress response</keyword>
<evidence type="ECO:0000256" key="7">
    <source>
        <dbReference type="ARBA" id="ARBA00023016"/>
    </source>
</evidence>
<evidence type="ECO:0000313" key="38">
    <source>
        <dbReference type="Proteomes" id="UP000547643"/>
    </source>
</evidence>
<evidence type="ECO:0000313" key="16">
    <source>
        <dbReference type="EMBL" id="MBC1779114.1"/>
    </source>
</evidence>
<dbReference type="STRING" id="1552123.EP57_02425"/>
<dbReference type="InterPro" id="IPR038570">
    <property type="entry name" value="HicA_sf"/>
</dbReference>
<dbReference type="Proteomes" id="UP000546244">
    <property type="component" value="Unassembled WGS sequence"/>
</dbReference>
<evidence type="ECO:0000313" key="35">
    <source>
        <dbReference type="Proteomes" id="UP000544413"/>
    </source>
</evidence>
<dbReference type="GO" id="GO:0004519">
    <property type="term" value="F:endonuclease activity"/>
    <property type="evidence" value="ECO:0007669"/>
    <property type="project" value="UniProtKB-KW"/>
</dbReference>
<dbReference type="EMBL" id="JAARWW010000001">
    <property type="protein sequence ID" value="MBC2002503.1"/>
    <property type="molecule type" value="Genomic_DNA"/>
</dbReference>
<reference evidence="28 29" key="2">
    <citation type="submission" date="2020-03" db="EMBL/GenBank/DDBJ databases">
        <title>Soil Listeria distribution.</title>
        <authorList>
            <person name="Liao J."/>
            <person name="Wiedmann M."/>
        </authorList>
    </citation>
    <scope>NUCLEOTIDE SEQUENCE [LARGE SCALE GENOMIC DNA]</scope>
    <source>
        <strain evidence="25 42">FSL L7-0039</strain>
        <strain evidence="23 41">FSL L7-0149</strain>
        <strain evidence="24 40">FSL L7-0153</strain>
        <strain evidence="21 28">FSL L7-0245</strain>
        <strain evidence="22 32">FSL L7-0259</strain>
        <strain evidence="20 29">FSL L7-0360</strain>
        <strain evidence="19 37">FSL L7-0435</strain>
        <strain evidence="17 31">FSL L7-0978</strain>
        <strain evidence="18 39">FSL L7-0990</strain>
        <strain evidence="16 38">FSL L7-1017</strain>
        <strain evidence="15 43">FSL L7-1299</strain>
        <strain evidence="13 33">FSL L7-1387</strain>
        <strain evidence="14 44">FSL L7-1427</strain>
        <strain evidence="12 30">FSL L7-1547</strain>
        <strain evidence="11 35">FSL L7-1658</strain>
        <strain evidence="10 45">FSL L7-1681</strain>
        <strain evidence="9 34">FSL L7-1816</strain>
        <strain evidence="26 36">FSL L7-1850</strain>
    </source>
</reference>
<dbReference type="Proteomes" id="UP000548082">
    <property type="component" value="Unassembled WGS sequence"/>
</dbReference>
<comment type="similarity">
    <text evidence="1">Belongs to the HicA mRNA interferase family.</text>
</comment>
<dbReference type="Proteomes" id="UP000539064">
    <property type="component" value="Unassembled WGS sequence"/>
</dbReference>
<proteinExistence type="inferred from homology"/>
<evidence type="ECO:0000256" key="3">
    <source>
        <dbReference type="ARBA" id="ARBA00022722"/>
    </source>
</evidence>
<dbReference type="Proteomes" id="UP000029844">
    <property type="component" value="Unassembled WGS sequence"/>
</dbReference>
<dbReference type="EMBL" id="JAARXI010000003">
    <property type="protein sequence ID" value="MBC2116346.1"/>
    <property type="molecule type" value="Genomic_DNA"/>
</dbReference>
<dbReference type="EMBL" id="JAASTX010000003">
    <property type="protein sequence ID" value="MBC1490827.1"/>
    <property type="molecule type" value="Genomic_DNA"/>
</dbReference>
<evidence type="ECO:0000313" key="26">
    <source>
        <dbReference type="EMBL" id="MBC2371442.1"/>
    </source>
</evidence>
<evidence type="ECO:0000313" key="31">
    <source>
        <dbReference type="Proteomes" id="UP000539064"/>
    </source>
</evidence>
<keyword evidence="4" id="KW-0255">Endonuclease</keyword>
<dbReference type="EMBL" id="JAARVG010000016">
    <property type="protein sequence ID" value="MBC1794659.1"/>
    <property type="molecule type" value="Genomic_DNA"/>
</dbReference>
<dbReference type="AlphaFoldDB" id="A0A099WEQ0"/>
<dbReference type="Proteomes" id="UP000591929">
    <property type="component" value="Unassembled WGS sequence"/>
</dbReference>
<keyword evidence="3" id="KW-0540">Nuclease</keyword>
<dbReference type="SUPFAM" id="SSF54786">
    <property type="entry name" value="YcfA/nrd intein domain"/>
    <property type="match status" value="1"/>
</dbReference>
<evidence type="ECO:0000313" key="34">
    <source>
        <dbReference type="Proteomes" id="UP000543379"/>
    </source>
</evidence>
<dbReference type="RefSeq" id="WP_036083874.1">
    <property type="nucleotide sequence ID" value="NZ_JAARNA010000002.1"/>
</dbReference>
<evidence type="ECO:0000313" key="21">
    <source>
        <dbReference type="EMBL" id="MBC2167042.1"/>
    </source>
</evidence>
<evidence type="ECO:0000313" key="12">
    <source>
        <dbReference type="EMBL" id="MBC1490827.1"/>
    </source>
</evidence>
<evidence type="ECO:0000313" key="25">
    <source>
        <dbReference type="EMBL" id="MBC2312287.1"/>
    </source>
</evidence>
<evidence type="ECO:0000313" key="42">
    <source>
        <dbReference type="Proteomes" id="UP000565628"/>
    </source>
</evidence>
<evidence type="ECO:0000256" key="4">
    <source>
        <dbReference type="ARBA" id="ARBA00022759"/>
    </source>
</evidence>
<evidence type="ECO:0000256" key="6">
    <source>
        <dbReference type="ARBA" id="ARBA00022884"/>
    </source>
</evidence>
<dbReference type="Proteomes" id="UP000544413">
    <property type="component" value="Unassembled WGS sequence"/>
</dbReference>
<evidence type="ECO:0000313" key="9">
    <source>
        <dbReference type="EMBL" id="MBC1316741.1"/>
    </source>
</evidence>
<dbReference type="EMBL" id="JAARSH010000009">
    <property type="protein sequence ID" value="MBC1617142.1"/>
    <property type="molecule type" value="Genomic_DNA"/>
</dbReference>
<dbReference type="EMBL" id="JAARPT010000002">
    <property type="protein sequence ID" value="MBC1401030.1"/>
    <property type="molecule type" value="Genomic_DNA"/>
</dbReference>
<evidence type="ECO:0000313" key="28">
    <source>
        <dbReference type="Proteomes" id="UP000519573"/>
    </source>
</evidence>
<evidence type="ECO:0000313" key="30">
    <source>
        <dbReference type="Proteomes" id="UP000533953"/>
    </source>
</evidence>
<dbReference type="Proteomes" id="UP000541955">
    <property type="component" value="Unassembled WGS sequence"/>
</dbReference>
<accession>A0A099WEQ0</accession>
<evidence type="ECO:0000313" key="43">
    <source>
        <dbReference type="Proteomes" id="UP000574104"/>
    </source>
</evidence>
<dbReference type="EMBL" id="JAARPL010000004">
    <property type="protein sequence ID" value="MBC1372057.1"/>
    <property type="molecule type" value="Genomic_DNA"/>
</dbReference>
<dbReference type="Proteomes" id="UP000586951">
    <property type="component" value="Unassembled WGS sequence"/>
</dbReference>
<dbReference type="EMBL" id="JAAROV010000002">
    <property type="protein sequence ID" value="MBC1316741.1"/>
    <property type="molecule type" value="Genomic_DNA"/>
</dbReference>
<reference evidence="8 27" key="1">
    <citation type="submission" date="2014-05" db="EMBL/GenBank/DDBJ databases">
        <title>Novel Listeriaceae from food processing environments.</title>
        <authorList>
            <person name="den Bakker H.C."/>
        </authorList>
    </citation>
    <scope>NUCLEOTIDE SEQUENCE [LARGE SCALE GENOMIC DNA]</scope>
    <source>
        <strain evidence="8 27">FSL A5-0281</strain>
    </source>
</reference>
<dbReference type="EMBL" id="JNFA01000005">
    <property type="protein sequence ID" value="KGL43452.1"/>
    <property type="molecule type" value="Genomic_DNA"/>
</dbReference>
<dbReference type="EMBL" id="JAARMV010000001">
    <property type="protein sequence ID" value="MBC2371442.1"/>
    <property type="molecule type" value="Genomic_DNA"/>
</dbReference>
<dbReference type="EMBL" id="JAARYH010000004">
    <property type="protein sequence ID" value="MBC2167042.1"/>
    <property type="molecule type" value="Genomic_DNA"/>
</dbReference>
<evidence type="ECO:0000313" key="22">
    <source>
        <dbReference type="EMBL" id="MBC2175288.1"/>
    </source>
</evidence>
<evidence type="ECO:0000313" key="17">
    <source>
        <dbReference type="EMBL" id="MBC1794659.1"/>
    </source>
</evidence>
<dbReference type="EMBL" id="JAARRW010000002">
    <property type="protein sequence ID" value="MBC1561576.1"/>
    <property type="molecule type" value="Genomic_DNA"/>
</dbReference>
<dbReference type="Proteomes" id="UP000533953">
    <property type="component" value="Unassembled WGS sequence"/>
</dbReference>
<dbReference type="EMBL" id="JAARVD010000013">
    <property type="protein sequence ID" value="MBC1798566.1"/>
    <property type="molecule type" value="Genomic_DNA"/>
</dbReference>
<dbReference type="EMBL" id="JAARYY010000002">
    <property type="protein sequence ID" value="MBC2243141.1"/>
    <property type="molecule type" value="Genomic_DNA"/>
</dbReference>
<keyword evidence="2" id="KW-1277">Toxin-antitoxin system</keyword>
<protein>
    <submittedName>
        <fullName evidence="8">Toxin HicA</fullName>
    </submittedName>
    <submittedName>
        <fullName evidence="9">Type II toxin-antitoxin system HicA family toxin</fullName>
    </submittedName>
</protein>
<evidence type="ECO:0000313" key="40">
    <source>
        <dbReference type="Proteomes" id="UP000550367"/>
    </source>
</evidence>
<dbReference type="GO" id="GO:0003729">
    <property type="term" value="F:mRNA binding"/>
    <property type="evidence" value="ECO:0007669"/>
    <property type="project" value="InterPro"/>
</dbReference>
<evidence type="ECO:0000313" key="15">
    <source>
        <dbReference type="EMBL" id="MBC1617142.1"/>
    </source>
</evidence>
<evidence type="ECO:0000256" key="2">
    <source>
        <dbReference type="ARBA" id="ARBA00022649"/>
    </source>
</evidence>
<dbReference type="EMBL" id="JAARYD010000001">
    <property type="protein sequence ID" value="MBC2175288.1"/>
    <property type="molecule type" value="Genomic_DNA"/>
</dbReference>
<evidence type="ECO:0000256" key="5">
    <source>
        <dbReference type="ARBA" id="ARBA00022801"/>
    </source>
</evidence>
<evidence type="ECO:0000313" key="44">
    <source>
        <dbReference type="Proteomes" id="UP000586951"/>
    </source>
</evidence>
<dbReference type="Proteomes" id="UP000529446">
    <property type="component" value="Unassembled WGS sequence"/>
</dbReference>
<evidence type="ECO:0000313" key="23">
    <source>
        <dbReference type="EMBL" id="MBC2240601.1"/>
    </source>
</evidence>
<dbReference type="EMBL" id="JAARZA010000003">
    <property type="protein sequence ID" value="MBC2240601.1"/>
    <property type="molecule type" value="Genomic_DNA"/>
</dbReference>
<evidence type="ECO:0000313" key="13">
    <source>
        <dbReference type="EMBL" id="MBC1561576.1"/>
    </source>
</evidence>
<evidence type="ECO:0000313" key="20">
    <source>
        <dbReference type="EMBL" id="MBC2116346.1"/>
    </source>
</evidence>
<evidence type="ECO:0000313" key="24">
    <source>
        <dbReference type="EMBL" id="MBC2243141.1"/>
    </source>
</evidence>
<dbReference type="Pfam" id="PF07927">
    <property type="entry name" value="HicA_toxin"/>
    <property type="match status" value="1"/>
</dbReference>
<dbReference type="Gene3D" id="3.30.920.30">
    <property type="entry name" value="Hypothetical protein"/>
    <property type="match status" value="1"/>
</dbReference>
<evidence type="ECO:0000313" key="14">
    <source>
        <dbReference type="EMBL" id="MBC1565309.1"/>
    </source>
</evidence>
<comment type="caution">
    <text evidence="8">The sequence shown here is derived from an EMBL/GenBank/DDBJ whole genome shotgun (WGS) entry which is preliminary data.</text>
</comment>
<organism evidence="8 27">
    <name type="scientific">Listeria booriae</name>
    <dbReference type="NCBI Taxonomy" id="1552123"/>
    <lineage>
        <taxon>Bacteria</taxon>
        <taxon>Bacillati</taxon>
        <taxon>Bacillota</taxon>
        <taxon>Bacilli</taxon>
        <taxon>Bacillales</taxon>
        <taxon>Listeriaceae</taxon>
        <taxon>Listeria</taxon>
    </lineage>
</organism>
<evidence type="ECO:0000313" key="10">
    <source>
        <dbReference type="EMBL" id="MBC1372057.1"/>
    </source>
</evidence>
<dbReference type="Proteomes" id="UP000543379">
    <property type="component" value="Unassembled WGS sequence"/>
</dbReference>
<evidence type="ECO:0000313" key="45">
    <source>
        <dbReference type="Proteomes" id="UP000591929"/>
    </source>
</evidence>
<keyword evidence="6" id="KW-0694">RNA-binding</keyword>
<dbReference type="Proteomes" id="UP000547643">
    <property type="component" value="Unassembled WGS sequence"/>
</dbReference>
<evidence type="ECO:0000313" key="19">
    <source>
        <dbReference type="EMBL" id="MBC2002503.1"/>
    </source>
</evidence>
<evidence type="ECO:0000313" key="41">
    <source>
        <dbReference type="Proteomes" id="UP000553016"/>
    </source>
</evidence>
<gene>
    <name evidence="8" type="ORF">EP57_02425</name>
    <name evidence="9" type="ORF">HB811_08150</name>
    <name evidence="11" type="ORF">HB836_05420</name>
    <name evidence="10" type="ORF">HB847_06695</name>
    <name evidence="13" type="ORF">HB902_05805</name>
    <name evidence="15" type="ORF">HB904_13130</name>
    <name evidence="14" type="ORF">HB907_07815</name>
    <name evidence="26" type="ORF">HBP98_05400</name>
    <name evidence="16" type="ORF">HCA46_09715</name>
    <name evidence="17" type="ORF">HCA52_14595</name>
    <name evidence="18" type="ORF">HCA55_17655</name>
    <name evidence="19" type="ORF">HCA78_01900</name>
    <name evidence="20" type="ORF">HCB06_06885</name>
    <name evidence="24" type="ORF">HCB25_03610</name>
    <name evidence="21" type="ORF">HCB26_10735</name>
    <name evidence="22" type="ORF">HCB27_01565</name>
    <name evidence="23" type="ORF">HCB35_08920</name>
    <name evidence="12" type="ORF">HCI99_03220</name>
    <name evidence="25" type="ORF">HCJ81_15435</name>
</gene>
<dbReference type="Proteomes" id="UP000565628">
    <property type="component" value="Unassembled WGS sequence"/>
</dbReference>
<evidence type="ECO:0000313" key="32">
    <source>
        <dbReference type="Proteomes" id="UP000541735"/>
    </source>
</evidence>
<dbReference type="EMBL" id="JAASWV010000029">
    <property type="protein sequence ID" value="MBC2312287.1"/>
    <property type="molecule type" value="Genomic_DNA"/>
</dbReference>
<evidence type="ECO:0000313" key="27">
    <source>
        <dbReference type="Proteomes" id="UP000029844"/>
    </source>
</evidence>
<dbReference type="EMBL" id="JAARUV010000002">
    <property type="protein sequence ID" value="MBC1779114.1"/>
    <property type="molecule type" value="Genomic_DNA"/>
</dbReference>
<dbReference type="Proteomes" id="UP000553016">
    <property type="component" value="Unassembled WGS sequence"/>
</dbReference>
<dbReference type="EMBL" id="JAARRU010000002">
    <property type="protein sequence ID" value="MBC1565309.1"/>
    <property type="molecule type" value="Genomic_DNA"/>
</dbReference>
<keyword evidence="27" id="KW-1185">Reference proteome</keyword>
<evidence type="ECO:0000313" key="18">
    <source>
        <dbReference type="EMBL" id="MBC1798566.1"/>
    </source>
</evidence>
<evidence type="ECO:0000313" key="29">
    <source>
        <dbReference type="Proteomes" id="UP000529446"/>
    </source>
</evidence>
<evidence type="ECO:0000313" key="39">
    <source>
        <dbReference type="Proteomes" id="UP000548082"/>
    </source>
</evidence>
<name>A0A099WEQ0_9LIST</name>
<dbReference type="InterPro" id="IPR012933">
    <property type="entry name" value="HicA_mRNA_interferase"/>
</dbReference>
<sequence>MPMTPKQMIKLLRQNGFKKVTQRGSHLKMYHPVTERTVIIPMHNQDLGKGLEQCILKQAGLH</sequence>
<evidence type="ECO:0000313" key="33">
    <source>
        <dbReference type="Proteomes" id="UP000541955"/>
    </source>
</evidence>
<evidence type="ECO:0000313" key="37">
    <source>
        <dbReference type="Proteomes" id="UP000546806"/>
    </source>
</evidence>
<dbReference type="Proteomes" id="UP000546806">
    <property type="component" value="Unassembled WGS sequence"/>
</dbReference>
<dbReference type="GO" id="GO:0016787">
    <property type="term" value="F:hydrolase activity"/>
    <property type="evidence" value="ECO:0007669"/>
    <property type="project" value="UniProtKB-KW"/>
</dbReference>
<dbReference type="Proteomes" id="UP000519573">
    <property type="component" value="Unassembled WGS sequence"/>
</dbReference>
<evidence type="ECO:0000256" key="1">
    <source>
        <dbReference type="ARBA" id="ARBA00006620"/>
    </source>
</evidence>